<dbReference type="PANTHER" id="PTHR46191">
    <property type="match status" value="1"/>
</dbReference>
<dbReference type="SFLD" id="SFLDG01129">
    <property type="entry name" value="C1.5:_HAD__Beta-PGM__Phosphata"/>
    <property type="match status" value="1"/>
</dbReference>
<accession>A0A917H0J2</accession>
<protein>
    <recommendedName>
        <fullName evidence="3">HAD family hydrolase</fullName>
    </recommendedName>
</protein>
<dbReference type="PRINTS" id="PR00413">
    <property type="entry name" value="HADHALOGNASE"/>
</dbReference>
<evidence type="ECO:0000313" key="1">
    <source>
        <dbReference type="EMBL" id="GGG63601.1"/>
    </source>
</evidence>
<dbReference type="InterPro" id="IPR023214">
    <property type="entry name" value="HAD_sf"/>
</dbReference>
<dbReference type="SFLD" id="SFLDS00003">
    <property type="entry name" value="Haloacid_Dehalogenase"/>
    <property type="match status" value="1"/>
</dbReference>
<dbReference type="Pfam" id="PF00702">
    <property type="entry name" value="Hydrolase"/>
    <property type="match status" value="1"/>
</dbReference>
<comment type="caution">
    <text evidence="1">The sequence shown here is derived from an EMBL/GenBank/DDBJ whole genome shotgun (WGS) entry which is preliminary data.</text>
</comment>
<dbReference type="Gene3D" id="1.10.150.240">
    <property type="entry name" value="Putative phosphatase, domain 2"/>
    <property type="match status" value="1"/>
</dbReference>
<organism evidence="1 2">
    <name type="scientific">Paenibacillus radicis</name>
    <name type="common">ex Gao et al. 2016</name>
    <dbReference type="NCBI Taxonomy" id="1737354"/>
    <lineage>
        <taxon>Bacteria</taxon>
        <taxon>Bacillati</taxon>
        <taxon>Bacillota</taxon>
        <taxon>Bacilli</taxon>
        <taxon>Bacillales</taxon>
        <taxon>Paenibacillaceae</taxon>
        <taxon>Paenibacillus</taxon>
    </lineage>
</organism>
<name>A0A917H0J2_9BACL</name>
<dbReference type="InterPro" id="IPR051828">
    <property type="entry name" value="HAD-like_hydrolase_domain"/>
</dbReference>
<dbReference type="Proteomes" id="UP000600247">
    <property type="component" value="Unassembled WGS sequence"/>
</dbReference>
<dbReference type="CDD" id="cd16415">
    <property type="entry name" value="HAD_dREG-2_like"/>
    <property type="match status" value="1"/>
</dbReference>
<keyword evidence="2" id="KW-1185">Reference proteome</keyword>
<evidence type="ECO:0008006" key="3">
    <source>
        <dbReference type="Google" id="ProtNLM"/>
    </source>
</evidence>
<dbReference type="InterPro" id="IPR036412">
    <property type="entry name" value="HAD-like_sf"/>
</dbReference>
<reference evidence="1 2" key="1">
    <citation type="journal article" date="2014" name="Int. J. Syst. Evol. Microbiol.">
        <title>Complete genome sequence of Corynebacterium casei LMG S-19264T (=DSM 44701T), isolated from a smear-ripened cheese.</title>
        <authorList>
            <consortium name="US DOE Joint Genome Institute (JGI-PGF)"/>
            <person name="Walter F."/>
            <person name="Albersmeier A."/>
            <person name="Kalinowski J."/>
            <person name="Ruckert C."/>
        </authorList>
    </citation>
    <scope>NUCLEOTIDE SEQUENCE [LARGE SCALE GENOMIC DNA]</scope>
    <source>
        <strain evidence="1 2">CGMCC 1.15286</strain>
    </source>
</reference>
<proteinExistence type="predicted"/>
<dbReference type="PANTHER" id="PTHR46191:SF2">
    <property type="entry name" value="HALOACID DEHALOGENASE-LIKE HYDROLASE DOMAIN-CONTAINING PROTEIN 3"/>
    <property type="match status" value="1"/>
</dbReference>
<dbReference type="NCBIfam" id="TIGR01549">
    <property type="entry name" value="HAD-SF-IA-v1"/>
    <property type="match status" value="1"/>
</dbReference>
<gene>
    <name evidence="1" type="ORF">GCM10010918_16970</name>
</gene>
<dbReference type="InterPro" id="IPR006439">
    <property type="entry name" value="HAD-SF_hydro_IA"/>
</dbReference>
<dbReference type="InterPro" id="IPR023198">
    <property type="entry name" value="PGP-like_dom2"/>
</dbReference>
<sequence length="240" mass="27632">MQKKYIWFDLGYTLVYQNRESLYQQFLLEEGIEKPLEEIEAAYHLTDKLFMRQYPGALGRGLHTFYPWYIGVLNYSLDVRFDLHTQAARLIELQQGDGGQTWRAFPFVRDVFEALRAEGCGIGLISNWDTGCKSVLAANGLIDYFDELIVSSEVELEKPDERIFTLAMEKAGVSPEQCVYVGDNYYDDVVGSAKAGMDCYLINRFGRLGVEELKYDRLITSIQELPVLLRQSRNLIQTYD</sequence>
<dbReference type="Gene3D" id="3.40.50.1000">
    <property type="entry name" value="HAD superfamily/HAD-like"/>
    <property type="match status" value="1"/>
</dbReference>
<dbReference type="RefSeq" id="WP_188888457.1">
    <property type="nucleotide sequence ID" value="NZ_BMHY01000002.1"/>
</dbReference>
<dbReference type="SUPFAM" id="SSF56784">
    <property type="entry name" value="HAD-like"/>
    <property type="match status" value="1"/>
</dbReference>
<evidence type="ECO:0000313" key="2">
    <source>
        <dbReference type="Proteomes" id="UP000600247"/>
    </source>
</evidence>
<dbReference type="EMBL" id="BMHY01000002">
    <property type="protein sequence ID" value="GGG63601.1"/>
    <property type="molecule type" value="Genomic_DNA"/>
</dbReference>
<dbReference type="AlphaFoldDB" id="A0A917H0J2"/>